<dbReference type="Pfam" id="PF12704">
    <property type="entry name" value="MacB_PCD"/>
    <property type="match status" value="2"/>
</dbReference>
<feature type="transmembrane region" description="Helical" evidence="7">
    <location>
        <begin position="430"/>
        <end position="458"/>
    </location>
</feature>
<evidence type="ECO:0000256" key="4">
    <source>
        <dbReference type="ARBA" id="ARBA00022989"/>
    </source>
</evidence>
<evidence type="ECO:0000256" key="7">
    <source>
        <dbReference type="SAM" id="Phobius"/>
    </source>
</evidence>
<feature type="transmembrane region" description="Helical" evidence="7">
    <location>
        <begin position="479"/>
        <end position="503"/>
    </location>
</feature>
<keyword evidence="4 7" id="KW-1133">Transmembrane helix</keyword>
<dbReference type="GO" id="GO:0022857">
    <property type="term" value="F:transmembrane transporter activity"/>
    <property type="evidence" value="ECO:0007669"/>
    <property type="project" value="TreeGrafter"/>
</dbReference>
<protein>
    <recommendedName>
        <fullName evidence="11">Permease</fullName>
    </recommendedName>
</protein>
<dbReference type="EMBL" id="CP000473">
    <property type="protein sequence ID" value="ABJ83600.1"/>
    <property type="molecule type" value="Genomic_DNA"/>
</dbReference>
<dbReference type="KEGG" id="sus:Acid_2611"/>
<feature type="transmembrane region" description="Helical" evidence="7">
    <location>
        <begin position="743"/>
        <end position="767"/>
    </location>
</feature>
<dbReference type="eggNOG" id="COG0577">
    <property type="taxonomic scope" value="Bacteria"/>
</dbReference>
<evidence type="ECO:0000256" key="1">
    <source>
        <dbReference type="ARBA" id="ARBA00004651"/>
    </source>
</evidence>
<organism evidence="10">
    <name type="scientific">Solibacter usitatus (strain Ellin6076)</name>
    <dbReference type="NCBI Taxonomy" id="234267"/>
    <lineage>
        <taxon>Bacteria</taxon>
        <taxon>Pseudomonadati</taxon>
        <taxon>Acidobacteriota</taxon>
        <taxon>Terriglobia</taxon>
        <taxon>Bryobacterales</taxon>
        <taxon>Solibacteraceae</taxon>
        <taxon>Candidatus Solibacter</taxon>
    </lineage>
</organism>
<dbReference type="InterPro" id="IPR003838">
    <property type="entry name" value="ABC3_permease_C"/>
</dbReference>
<feature type="transmembrane region" description="Helical" evidence="7">
    <location>
        <begin position="832"/>
        <end position="852"/>
    </location>
</feature>
<dbReference type="GO" id="GO:0005886">
    <property type="term" value="C:plasma membrane"/>
    <property type="evidence" value="ECO:0007669"/>
    <property type="project" value="UniProtKB-SubCell"/>
</dbReference>
<name>Q024H6_SOLUE</name>
<evidence type="ECO:0000256" key="6">
    <source>
        <dbReference type="ARBA" id="ARBA00038076"/>
    </source>
</evidence>
<dbReference type="InterPro" id="IPR050250">
    <property type="entry name" value="Macrolide_Exporter_MacB"/>
</dbReference>
<dbReference type="STRING" id="234267.Acid_2611"/>
<dbReference type="Pfam" id="PF02687">
    <property type="entry name" value="FtsX"/>
    <property type="match status" value="2"/>
</dbReference>
<evidence type="ECO:0000259" key="8">
    <source>
        <dbReference type="Pfam" id="PF02687"/>
    </source>
</evidence>
<gene>
    <name evidence="10" type="ordered locus">Acid_2611</name>
</gene>
<evidence type="ECO:0008006" key="11">
    <source>
        <dbReference type="Google" id="ProtNLM"/>
    </source>
</evidence>
<feature type="domain" description="ABC3 transporter permease C-terminal" evidence="8">
    <location>
        <begin position="746"/>
        <end position="859"/>
    </location>
</feature>
<feature type="domain" description="ABC3 transporter permease C-terminal" evidence="8">
    <location>
        <begin position="339"/>
        <end position="453"/>
    </location>
</feature>
<evidence type="ECO:0000313" key="10">
    <source>
        <dbReference type="EMBL" id="ABJ83600.1"/>
    </source>
</evidence>
<dbReference type="NCBIfam" id="TIGR03434">
    <property type="entry name" value="ADOP"/>
    <property type="match status" value="1"/>
</dbReference>
<dbReference type="InterPro" id="IPR017800">
    <property type="entry name" value="ADOP"/>
</dbReference>
<dbReference type="OrthoDB" id="127941at2"/>
<evidence type="ECO:0000256" key="2">
    <source>
        <dbReference type="ARBA" id="ARBA00022475"/>
    </source>
</evidence>
<keyword evidence="5 7" id="KW-0472">Membrane</keyword>
<proteinExistence type="inferred from homology"/>
<comment type="subcellular location">
    <subcellularLocation>
        <location evidence="1">Cell membrane</location>
        <topology evidence="1">Multi-pass membrane protein</topology>
    </subcellularLocation>
</comment>
<dbReference type="AlphaFoldDB" id="Q024H6"/>
<dbReference type="InParanoid" id="Q024H6"/>
<keyword evidence="2" id="KW-1003">Cell membrane</keyword>
<feature type="transmembrane region" description="Helical" evidence="7">
    <location>
        <begin position="331"/>
        <end position="356"/>
    </location>
</feature>
<evidence type="ECO:0000256" key="5">
    <source>
        <dbReference type="ARBA" id="ARBA00023136"/>
    </source>
</evidence>
<accession>Q024H6</accession>
<feature type="transmembrane region" description="Helical" evidence="7">
    <location>
        <begin position="80"/>
        <end position="101"/>
    </location>
</feature>
<dbReference type="PANTHER" id="PTHR30572:SF4">
    <property type="entry name" value="ABC TRANSPORTER PERMEASE YTRF"/>
    <property type="match status" value="1"/>
</dbReference>
<dbReference type="InterPro" id="IPR025857">
    <property type="entry name" value="MacB_PCD"/>
</dbReference>
<reference evidence="10" key="1">
    <citation type="submission" date="2006-10" db="EMBL/GenBank/DDBJ databases">
        <title>Complete sequence of Solibacter usitatus Ellin6076.</title>
        <authorList>
            <consortium name="US DOE Joint Genome Institute"/>
            <person name="Copeland A."/>
            <person name="Lucas S."/>
            <person name="Lapidus A."/>
            <person name="Barry K."/>
            <person name="Detter J.C."/>
            <person name="Glavina del Rio T."/>
            <person name="Hammon N."/>
            <person name="Israni S."/>
            <person name="Dalin E."/>
            <person name="Tice H."/>
            <person name="Pitluck S."/>
            <person name="Thompson L.S."/>
            <person name="Brettin T."/>
            <person name="Bruce D."/>
            <person name="Han C."/>
            <person name="Tapia R."/>
            <person name="Gilna P."/>
            <person name="Schmutz J."/>
            <person name="Larimer F."/>
            <person name="Land M."/>
            <person name="Hauser L."/>
            <person name="Kyrpides N."/>
            <person name="Mikhailova N."/>
            <person name="Janssen P.H."/>
            <person name="Kuske C.R."/>
            <person name="Richardson P."/>
        </authorList>
    </citation>
    <scope>NUCLEOTIDE SEQUENCE</scope>
    <source>
        <strain evidence="10">Ellin6076</strain>
    </source>
</reference>
<evidence type="ECO:0000259" key="9">
    <source>
        <dbReference type="Pfam" id="PF12704"/>
    </source>
</evidence>
<dbReference type="PANTHER" id="PTHR30572">
    <property type="entry name" value="MEMBRANE COMPONENT OF TRANSPORTER-RELATED"/>
    <property type="match status" value="1"/>
</dbReference>
<feature type="domain" description="MacB-like periplasmic core" evidence="9">
    <location>
        <begin position="81"/>
        <end position="297"/>
    </location>
</feature>
<feature type="domain" description="MacB-like periplasmic core" evidence="9">
    <location>
        <begin position="547"/>
        <end position="709"/>
    </location>
</feature>
<sequence>MRLYRALLHLYPAGFRAEYAEDLCALFAVRRSQISNPLVLLALWLEAIADTVTSAIPVHLDILRQDLGWAARSLRRTPAFTATAILVAALGIGATTAAFTLTDHVLLRPLPFAHPDRLVKVWEDHSPRGYSRQEPSPANFHDWQRLATSFEAMGAYSSLASNLSGPGISDPEQLEGAGITGDLFALLGARPAIGRLITTADDRPESPRVIVLSDGLWRRRFGADPAILGRTIVLSQFAYTIIGVMPPGFYFPVRTAEFWRPLRFAAADDADRANNYLRVVARLRPGVTFDGAQAEMRLVAAQLERAWPKDNHNVGAAVTTLRDEVSNGSRLLLIALLAAAACVLLIGCTNLANLLLARALSRRRELAVRTAIGAGRERIVRQLLTESLLLSFAGGIAGVLVALASLPLLARLVPTSLPISETPVIDARVLAFAALLTAATGIAFGVLPALRACGGAAFHGLREGSRGGVGGRRERLRSTLVVAEVAGSIVLLVGCGLLLRALWRVQDINPGFRSAGVLTLRTILPFPRYNKVSDRERYYARVLSESRRLPGVQSAAIVSFIPMSPHGGIWPVSVPGRDPDLKSREAVLRFVTPGYFATLGIPLLSGRDVDSTDTQSAPFTAVVSESFARRYWPGENPLGRHFQFAYADRTIVGVVGDIRWRGLERVNSEPQVYLPHRQVPDGDLPWFAPKDLVLRVSAEPAVLIPALRQIVAAVDSQQPVSNAGMLTDMIESQTAPRAVQVRVLGAFAAIAFLLAAIGIHGLLSFTVSSRTQEFGVRLALGAQRTNILAMILRESAALGIAGIAIGVPLALYAAGAMRALLADVTVSDFPTYAAAITLCLLMTLASSLLPAIRALRVDPAAAIRVE</sequence>
<comment type="similarity">
    <text evidence="6">Belongs to the ABC-4 integral membrane protein family.</text>
</comment>
<feature type="transmembrane region" description="Helical" evidence="7">
    <location>
        <begin position="787"/>
        <end position="812"/>
    </location>
</feature>
<evidence type="ECO:0000256" key="3">
    <source>
        <dbReference type="ARBA" id="ARBA00022692"/>
    </source>
</evidence>
<feature type="transmembrane region" description="Helical" evidence="7">
    <location>
        <begin position="388"/>
        <end position="410"/>
    </location>
</feature>
<dbReference type="HOGENOM" id="CLU_009433_1_0_0"/>
<keyword evidence="3 7" id="KW-0812">Transmembrane</keyword>